<dbReference type="SMART" id="SM00382">
    <property type="entry name" value="AAA"/>
    <property type="match status" value="1"/>
</dbReference>
<keyword evidence="3" id="KW-0067">ATP-binding</keyword>
<comment type="caution">
    <text evidence="5">The sequence shown here is derived from an EMBL/GenBank/DDBJ whole genome shotgun (WGS) entry which is preliminary data.</text>
</comment>
<dbReference type="GO" id="GO:0005524">
    <property type="term" value="F:ATP binding"/>
    <property type="evidence" value="ECO:0007669"/>
    <property type="project" value="UniProtKB-KW"/>
</dbReference>
<dbReference type="InterPro" id="IPR003439">
    <property type="entry name" value="ABC_transporter-like_ATP-bd"/>
</dbReference>
<feature type="domain" description="ABC transporter" evidence="4">
    <location>
        <begin position="2"/>
        <end position="235"/>
    </location>
</feature>
<dbReference type="GO" id="GO:0016887">
    <property type="term" value="F:ATP hydrolysis activity"/>
    <property type="evidence" value="ECO:0007669"/>
    <property type="project" value="InterPro"/>
</dbReference>
<dbReference type="AlphaFoldDB" id="A0A916QC21"/>
<organism evidence="5 6">
    <name type="scientific">Insulibacter thermoxylanivorax</name>
    <dbReference type="NCBI Taxonomy" id="2749268"/>
    <lineage>
        <taxon>Bacteria</taxon>
        <taxon>Bacillati</taxon>
        <taxon>Bacillota</taxon>
        <taxon>Bacilli</taxon>
        <taxon>Bacillales</taxon>
        <taxon>Paenibacillaceae</taxon>
        <taxon>Insulibacter</taxon>
    </lineage>
</organism>
<dbReference type="RefSeq" id="WP_200966251.1">
    <property type="nucleotide sequence ID" value="NZ_BMAQ01000009.1"/>
</dbReference>
<proteinExistence type="predicted"/>
<gene>
    <name evidence="5" type="ORF">PRECH8_12860</name>
</gene>
<dbReference type="Gene3D" id="3.40.50.300">
    <property type="entry name" value="P-loop containing nucleotide triphosphate hydrolases"/>
    <property type="match status" value="1"/>
</dbReference>
<dbReference type="PANTHER" id="PTHR42939:SF3">
    <property type="entry name" value="ABC TRANSPORTER ATP-BINDING COMPONENT"/>
    <property type="match status" value="1"/>
</dbReference>
<sequence length="314" mass="36441">MVEEQPAVVLDGVMKKADQFTLGPIDLQIPSGYITAIIGPNGSGKSTLFKILTNLMKADAGFVEVLQMRYPMDEIKLREKIGYMSETLDVIDDSITPREWTKLFSPFYAGWDQRRYKWLMDRFKVEEYKKIKKMSKGMVQAFAFVQALSHSPELLLLDEPSSGLDPIAWSDMIEEIHRFMDEDSAHTVVLATHITEEVRRLADYVVFMYDGQVLGMYEKDQLFEDWKEIWVEGVDTQTSSVQIRDIPGIFRVDRNIPNRWITDDYPRAAAELERLGMRIYQAQPLHLDEIMRCIVDRYREGYGDINHARRIIPS</sequence>
<dbReference type="Proteomes" id="UP000654993">
    <property type="component" value="Unassembled WGS sequence"/>
</dbReference>
<protein>
    <recommendedName>
        <fullName evidence="4">ABC transporter domain-containing protein</fullName>
    </recommendedName>
</protein>
<dbReference type="EMBL" id="BMAQ01000009">
    <property type="protein sequence ID" value="GFR37990.1"/>
    <property type="molecule type" value="Genomic_DNA"/>
</dbReference>
<evidence type="ECO:0000313" key="6">
    <source>
        <dbReference type="Proteomes" id="UP000654993"/>
    </source>
</evidence>
<evidence type="ECO:0000256" key="2">
    <source>
        <dbReference type="ARBA" id="ARBA00022741"/>
    </source>
</evidence>
<keyword evidence="6" id="KW-1185">Reference proteome</keyword>
<evidence type="ECO:0000313" key="5">
    <source>
        <dbReference type="EMBL" id="GFR37990.1"/>
    </source>
</evidence>
<dbReference type="InterPro" id="IPR027417">
    <property type="entry name" value="P-loop_NTPase"/>
</dbReference>
<dbReference type="SUPFAM" id="SSF52540">
    <property type="entry name" value="P-loop containing nucleoside triphosphate hydrolases"/>
    <property type="match status" value="1"/>
</dbReference>
<dbReference type="InterPro" id="IPR003593">
    <property type="entry name" value="AAA+_ATPase"/>
</dbReference>
<dbReference type="Pfam" id="PF00005">
    <property type="entry name" value="ABC_tran"/>
    <property type="match status" value="1"/>
</dbReference>
<evidence type="ECO:0000256" key="3">
    <source>
        <dbReference type="ARBA" id="ARBA00022840"/>
    </source>
</evidence>
<keyword evidence="1" id="KW-0813">Transport</keyword>
<reference evidence="5" key="2">
    <citation type="journal article" date="2021" name="Data Brief">
        <title>Draft genome sequence data of the facultative, thermophilic, xylanolytic bacterium Paenibacillus sp. strain DA-C8.</title>
        <authorList>
            <person name="Chhe C."/>
            <person name="Uke A."/>
            <person name="Baramee S."/>
            <person name="Ungkulpasvich U."/>
            <person name="Tachaapaikoon C."/>
            <person name="Pason P."/>
            <person name="Waeonukul R."/>
            <person name="Ratanakhanokchai K."/>
            <person name="Kosugi A."/>
        </authorList>
    </citation>
    <scope>NUCLEOTIDE SEQUENCE</scope>
    <source>
        <strain evidence="5">DA-C8</strain>
    </source>
</reference>
<evidence type="ECO:0000256" key="1">
    <source>
        <dbReference type="ARBA" id="ARBA00022448"/>
    </source>
</evidence>
<evidence type="ECO:0000259" key="4">
    <source>
        <dbReference type="PROSITE" id="PS50893"/>
    </source>
</evidence>
<keyword evidence="2" id="KW-0547">Nucleotide-binding</keyword>
<dbReference type="CDD" id="cd03230">
    <property type="entry name" value="ABC_DR_subfamily_A"/>
    <property type="match status" value="1"/>
</dbReference>
<name>A0A916QC21_9BACL</name>
<reference evidence="5" key="1">
    <citation type="submission" date="2020-08" db="EMBL/GenBank/DDBJ databases">
        <authorList>
            <person name="Uke A."/>
            <person name="Chhe C."/>
            <person name="Baramee S."/>
            <person name="Kosugi A."/>
        </authorList>
    </citation>
    <scope>NUCLEOTIDE SEQUENCE</scope>
    <source>
        <strain evidence="5">DA-C8</strain>
    </source>
</reference>
<dbReference type="PROSITE" id="PS50893">
    <property type="entry name" value="ABC_TRANSPORTER_2"/>
    <property type="match status" value="1"/>
</dbReference>
<dbReference type="PANTHER" id="PTHR42939">
    <property type="entry name" value="ABC TRANSPORTER ATP-BINDING PROTEIN ALBC-RELATED"/>
    <property type="match status" value="1"/>
</dbReference>
<accession>A0A916QC21</accession>
<dbReference type="InterPro" id="IPR051782">
    <property type="entry name" value="ABC_Transporter_VariousFunc"/>
</dbReference>